<proteinExistence type="predicted"/>
<feature type="transmembrane region" description="Helical" evidence="6">
    <location>
        <begin position="43"/>
        <end position="62"/>
    </location>
</feature>
<evidence type="ECO:0000256" key="4">
    <source>
        <dbReference type="ARBA" id="ARBA00022989"/>
    </source>
</evidence>
<dbReference type="Proteomes" id="UP000184052">
    <property type="component" value="Unassembled WGS sequence"/>
</dbReference>
<keyword evidence="4 6" id="KW-1133">Transmembrane helix</keyword>
<keyword evidence="5 6" id="KW-0472">Membrane</keyword>
<keyword evidence="3 6" id="KW-0812">Transmembrane</keyword>
<sequence length="68" mass="7790">MNELLNLQNLALIMPLALLQIGLLIFCIQKIIREGTRNLSKPLWILIVVFINLLGPVMYLFLGRNENV</sequence>
<evidence type="ECO:0000256" key="2">
    <source>
        <dbReference type="ARBA" id="ARBA00022475"/>
    </source>
</evidence>
<keyword evidence="2" id="KW-1003">Cell membrane</keyword>
<evidence type="ECO:0000259" key="7">
    <source>
        <dbReference type="Pfam" id="PF13396"/>
    </source>
</evidence>
<dbReference type="STRING" id="1121476.SAMN02745751_02176"/>
<evidence type="ECO:0000313" key="9">
    <source>
        <dbReference type="Proteomes" id="UP000184052"/>
    </source>
</evidence>
<evidence type="ECO:0000256" key="5">
    <source>
        <dbReference type="ARBA" id="ARBA00023136"/>
    </source>
</evidence>
<feature type="domain" description="Cardiolipin synthase N-terminal" evidence="7">
    <location>
        <begin position="23"/>
        <end position="64"/>
    </location>
</feature>
<dbReference type="GO" id="GO:0005886">
    <property type="term" value="C:plasma membrane"/>
    <property type="evidence" value="ECO:0007669"/>
    <property type="project" value="UniProtKB-SubCell"/>
</dbReference>
<name>A0A1M6I1H2_9FIRM</name>
<organism evidence="8 9">
    <name type="scientific">Dethiosulfatibacter aminovorans DSM 17477</name>
    <dbReference type="NCBI Taxonomy" id="1121476"/>
    <lineage>
        <taxon>Bacteria</taxon>
        <taxon>Bacillati</taxon>
        <taxon>Bacillota</taxon>
        <taxon>Tissierellia</taxon>
        <taxon>Dethiosulfatibacter</taxon>
    </lineage>
</organism>
<dbReference type="InterPro" id="IPR027379">
    <property type="entry name" value="CLS_N"/>
</dbReference>
<comment type="subcellular location">
    <subcellularLocation>
        <location evidence="1">Cell membrane</location>
        <topology evidence="1">Multi-pass membrane protein</topology>
    </subcellularLocation>
</comment>
<evidence type="ECO:0000256" key="1">
    <source>
        <dbReference type="ARBA" id="ARBA00004651"/>
    </source>
</evidence>
<keyword evidence="9" id="KW-1185">Reference proteome</keyword>
<evidence type="ECO:0000256" key="3">
    <source>
        <dbReference type="ARBA" id="ARBA00022692"/>
    </source>
</evidence>
<gene>
    <name evidence="8" type="ORF">SAMN02745751_02176</name>
</gene>
<feature type="transmembrane region" description="Helical" evidence="6">
    <location>
        <begin position="12"/>
        <end position="31"/>
    </location>
</feature>
<protein>
    <submittedName>
        <fullName evidence="8">Phospholipase_D-nuclease N-terminal</fullName>
    </submittedName>
</protein>
<reference evidence="8 9" key="1">
    <citation type="submission" date="2016-11" db="EMBL/GenBank/DDBJ databases">
        <authorList>
            <person name="Jaros S."/>
            <person name="Januszkiewicz K."/>
            <person name="Wedrychowicz H."/>
        </authorList>
    </citation>
    <scope>NUCLEOTIDE SEQUENCE [LARGE SCALE GENOMIC DNA]</scope>
    <source>
        <strain evidence="8 9">DSM 17477</strain>
    </source>
</reference>
<dbReference type="EMBL" id="FQZL01000015">
    <property type="protein sequence ID" value="SHJ28295.1"/>
    <property type="molecule type" value="Genomic_DNA"/>
</dbReference>
<evidence type="ECO:0000313" key="8">
    <source>
        <dbReference type="EMBL" id="SHJ28295.1"/>
    </source>
</evidence>
<evidence type="ECO:0000256" key="6">
    <source>
        <dbReference type="SAM" id="Phobius"/>
    </source>
</evidence>
<accession>A0A1M6I1H2</accession>
<dbReference type="AlphaFoldDB" id="A0A1M6I1H2"/>
<dbReference type="RefSeq" id="WP_073049608.1">
    <property type="nucleotide sequence ID" value="NZ_FQZL01000015.1"/>
</dbReference>
<dbReference type="Pfam" id="PF13396">
    <property type="entry name" value="PLDc_N"/>
    <property type="match status" value="1"/>
</dbReference>